<keyword evidence="2" id="KW-0449">Lipoprotein</keyword>
<dbReference type="InterPro" id="IPR019076">
    <property type="entry name" value="Spore_lipoprot_YhcN/YlaJ-like"/>
</dbReference>
<protein>
    <submittedName>
        <fullName evidence="2">YhcN/YlaJ family sporulation lipoprotein</fullName>
    </submittedName>
</protein>
<gene>
    <name evidence="2" type="ORF">H0266_01000</name>
</gene>
<comment type="caution">
    <text evidence="2">The sequence shown here is derived from an EMBL/GenBank/DDBJ whole genome shotgun (WGS) entry which is preliminary data.</text>
</comment>
<dbReference type="PROSITE" id="PS51257">
    <property type="entry name" value="PROKAR_LIPOPROTEIN"/>
    <property type="match status" value="1"/>
</dbReference>
<evidence type="ECO:0000313" key="3">
    <source>
        <dbReference type="Proteomes" id="UP000571017"/>
    </source>
</evidence>
<dbReference type="EMBL" id="JACEFG010000001">
    <property type="protein sequence ID" value="MBA2173469.1"/>
    <property type="molecule type" value="Genomic_DNA"/>
</dbReference>
<reference evidence="2 3" key="1">
    <citation type="journal article" date="2004" name="Extremophiles">
        <title>Halobacillus locisalis sp. nov., a halophilic bacterium isolated from a marine solar saltern of the Yellow Sea in Korea.</title>
        <authorList>
            <person name="Yoon J.H."/>
            <person name="Kang K.H."/>
            <person name="Oh T.K."/>
            <person name="Park Y.H."/>
        </authorList>
    </citation>
    <scope>NUCLEOTIDE SEQUENCE [LARGE SCALE GENOMIC DNA]</scope>
    <source>
        <strain evidence="2 3">KCTC 3788</strain>
    </source>
</reference>
<evidence type="ECO:0000313" key="2">
    <source>
        <dbReference type="EMBL" id="MBA2173469.1"/>
    </source>
</evidence>
<feature type="chain" id="PRO_5038534661" evidence="1">
    <location>
        <begin position="18"/>
        <end position="184"/>
    </location>
</feature>
<proteinExistence type="predicted"/>
<name>A0A838CNQ2_9BACI</name>
<dbReference type="RefSeq" id="WP_181470532.1">
    <property type="nucleotide sequence ID" value="NZ_JACEFG010000001.1"/>
</dbReference>
<sequence>MWRMIFVILFFSFTLVACNNNEEATDTGDNNDQYEPLQYGADEGIERRGQIPTGKDSYFKRTAEEEFRNSRYGQTNQSHDNAFNNEDAMDIMEKVNELDEITMTQAFTTDDKAYIAVMINPYNNRDHTISERVRAKAQEVTDKKVVIWTNNNNWDNMKDVNARLKASKAPDEIRDRIVHFFQRD</sequence>
<organism evidence="2 3">
    <name type="scientific">Halobacillus locisalis</name>
    <dbReference type="NCBI Taxonomy" id="220753"/>
    <lineage>
        <taxon>Bacteria</taxon>
        <taxon>Bacillati</taxon>
        <taxon>Bacillota</taxon>
        <taxon>Bacilli</taxon>
        <taxon>Bacillales</taxon>
        <taxon>Bacillaceae</taxon>
        <taxon>Halobacillus</taxon>
    </lineage>
</organism>
<dbReference type="Proteomes" id="UP000571017">
    <property type="component" value="Unassembled WGS sequence"/>
</dbReference>
<accession>A0A838CNQ2</accession>
<keyword evidence="1" id="KW-0732">Signal</keyword>
<keyword evidence="3" id="KW-1185">Reference proteome</keyword>
<dbReference type="Pfam" id="PF09580">
    <property type="entry name" value="Spore_YhcN_YlaJ"/>
    <property type="match status" value="1"/>
</dbReference>
<evidence type="ECO:0000256" key="1">
    <source>
        <dbReference type="SAM" id="SignalP"/>
    </source>
</evidence>
<dbReference type="AlphaFoldDB" id="A0A838CNQ2"/>
<feature type="signal peptide" evidence="1">
    <location>
        <begin position="1"/>
        <end position="17"/>
    </location>
</feature>